<protein>
    <submittedName>
        <fullName evidence="2">DUF885 domain-containing protein</fullName>
    </submittedName>
</protein>
<dbReference type="PANTHER" id="PTHR33361:SF2">
    <property type="entry name" value="DUF885 DOMAIN-CONTAINING PROTEIN"/>
    <property type="match status" value="1"/>
</dbReference>
<reference evidence="3" key="1">
    <citation type="journal article" date="2019" name="Int. J. Syst. Evol. Microbiol.">
        <title>The Global Catalogue of Microorganisms (GCM) 10K type strain sequencing project: providing services to taxonomists for standard genome sequencing and annotation.</title>
        <authorList>
            <consortium name="The Broad Institute Genomics Platform"/>
            <consortium name="The Broad Institute Genome Sequencing Center for Infectious Disease"/>
            <person name="Wu L."/>
            <person name="Ma J."/>
        </authorList>
    </citation>
    <scope>NUCLEOTIDE SEQUENCE [LARGE SCALE GENOMIC DNA]</scope>
    <source>
        <strain evidence="3">IBRC-M 10908</strain>
    </source>
</reference>
<gene>
    <name evidence="2" type="ORF">ACFPET_19310</name>
</gene>
<evidence type="ECO:0000256" key="1">
    <source>
        <dbReference type="SAM" id="MobiDB-lite"/>
    </source>
</evidence>
<dbReference type="InterPro" id="IPR010281">
    <property type="entry name" value="DUF885"/>
</dbReference>
<sequence length="540" mass="60366">MTSPIFELADEFITAQLKDHPVHATFVGVESDRDFEDLGPAQKQADHERDKSALARLRDLPSTGKADDLARLHMSERLEAGIAAHESGEWMRELRAPFGFAMTVNSYLQAIPRSDDESWSEFARRAEDFGQSFSTYRETLDTGLAAGKTAARRQAVEAAAQARTYISGRSFDKFAAEYGDGPLKEKIATALETVYSHLDSFATYLENDYAPKAPEADGVGEERYRVNARLLTGADLDPREAYDWGWEELARIEAEMDAEAEKILPGEGLDAVIDHLYKNELVHGLDAYRAWLEETHETAFRMLDGVHFDIDPRLRSLDIDVQTDSNSGAASYMRPSEDLSRPGKTNWPVRGRESFATWDELTTVFHEGVPGHHLQIGQLRVVGDGLSRFSKMHMPSSYTEGWALYAERLADELGWFETPATRLGMLTSAAVRAARVVIDIGIHCGYKRPDGSEWTFESAREFLVERGRIAADRARPEIVRYCGWPGQAICYKLGERAWIAGRDEAKRRQGAAFDLKTWHTNALNAGPVGLDNLTELLADA</sequence>
<feature type="region of interest" description="Disordered" evidence="1">
    <location>
        <begin position="326"/>
        <end position="346"/>
    </location>
</feature>
<name>A0ABV8U2N3_9ACTN</name>
<dbReference type="Proteomes" id="UP001595823">
    <property type="component" value="Unassembled WGS sequence"/>
</dbReference>
<dbReference type="Pfam" id="PF05960">
    <property type="entry name" value="DUF885"/>
    <property type="match status" value="1"/>
</dbReference>
<accession>A0ABV8U2N3</accession>
<evidence type="ECO:0000313" key="3">
    <source>
        <dbReference type="Proteomes" id="UP001595823"/>
    </source>
</evidence>
<dbReference type="PANTHER" id="PTHR33361">
    <property type="entry name" value="GLR0591 PROTEIN"/>
    <property type="match status" value="1"/>
</dbReference>
<keyword evidence="3" id="KW-1185">Reference proteome</keyword>
<organism evidence="2 3">
    <name type="scientific">Salininema proteolyticum</name>
    <dbReference type="NCBI Taxonomy" id="1607685"/>
    <lineage>
        <taxon>Bacteria</taxon>
        <taxon>Bacillati</taxon>
        <taxon>Actinomycetota</taxon>
        <taxon>Actinomycetes</taxon>
        <taxon>Glycomycetales</taxon>
        <taxon>Glycomycetaceae</taxon>
        <taxon>Salininema</taxon>
    </lineage>
</organism>
<proteinExistence type="predicted"/>
<dbReference type="RefSeq" id="WP_380624241.1">
    <property type="nucleotide sequence ID" value="NZ_JBHSDK010000028.1"/>
</dbReference>
<dbReference type="EMBL" id="JBHSDK010000028">
    <property type="protein sequence ID" value="MFC4337351.1"/>
    <property type="molecule type" value="Genomic_DNA"/>
</dbReference>
<comment type="caution">
    <text evidence="2">The sequence shown here is derived from an EMBL/GenBank/DDBJ whole genome shotgun (WGS) entry which is preliminary data.</text>
</comment>
<evidence type="ECO:0000313" key="2">
    <source>
        <dbReference type="EMBL" id="MFC4337351.1"/>
    </source>
</evidence>